<name>A0A2V2W7D5_TRYCR</name>
<organism evidence="2 3">
    <name type="scientific">Trypanosoma cruzi</name>
    <dbReference type="NCBI Taxonomy" id="5693"/>
    <lineage>
        <taxon>Eukaryota</taxon>
        <taxon>Discoba</taxon>
        <taxon>Euglenozoa</taxon>
        <taxon>Kinetoplastea</taxon>
        <taxon>Metakinetoplastina</taxon>
        <taxon>Trypanosomatida</taxon>
        <taxon>Trypanosomatidae</taxon>
        <taxon>Trypanosoma</taxon>
        <taxon>Schizotrypanum</taxon>
    </lineage>
</organism>
<gene>
    <name evidence="2" type="ORF">C3747_173g109</name>
</gene>
<reference evidence="2 3" key="1">
    <citation type="journal article" date="2018" name="Microb. Genom.">
        <title>Expanding an expanded genome: long-read sequencing of Trypanosoma cruzi.</title>
        <authorList>
            <person name="Berna L."/>
            <person name="Rodriguez M."/>
            <person name="Chiribao M.L."/>
            <person name="Parodi-Talice A."/>
            <person name="Pita S."/>
            <person name="Rijo G."/>
            <person name="Alvarez-Valin F."/>
            <person name="Robello C."/>
        </authorList>
    </citation>
    <scope>NUCLEOTIDE SEQUENCE [LARGE SCALE GENOMIC DNA]</scope>
    <source>
        <strain evidence="2 3">TCC</strain>
    </source>
</reference>
<dbReference type="VEuPathDB" id="TriTrypDB:C4B63_34g389"/>
<keyword evidence="1" id="KW-1133">Transmembrane helix</keyword>
<keyword evidence="1" id="KW-0472">Membrane</keyword>
<accession>A0A2V2W7D5</accession>
<evidence type="ECO:0000313" key="2">
    <source>
        <dbReference type="EMBL" id="PWV03603.1"/>
    </source>
</evidence>
<comment type="caution">
    <text evidence="2">The sequence shown here is derived from an EMBL/GenBank/DDBJ whole genome shotgun (WGS) entry which is preliminary data.</text>
</comment>
<dbReference type="VEuPathDB" id="TriTrypDB:TCDM_12858"/>
<dbReference type="Proteomes" id="UP000246078">
    <property type="component" value="Unassembled WGS sequence"/>
</dbReference>
<sequence>MTNATRKATSRHSVAMHTADIFNKACKLHSFLLCGITVMHRRCGVYDLCSLHVAVAAPNLLFILCVSLSDDVPTSSCRVCAVVAVPQGFGTVARGMRGRTLHAHHVVFVLCSFQHCAGWMAFTCRLCGGPRACGDHRILCCHTVWVSLLLWLRFMIVPIVFLLLIPPFCLVAIV</sequence>
<evidence type="ECO:0000256" key="1">
    <source>
        <dbReference type="SAM" id="Phobius"/>
    </source>
</evidence>
<protein>
    <submittedName>
        <fullName evidence="2">Putative retrotransposon hot spot protein (RHS)</fullName>
    </submittedName>
</protein>
<dbReference type="EMBL" id="PRFC01000173">
    <property type="protein sequence ID" value="PWV03603.1"/>
    <property type="molecule type" value="Genomic_DNA"/>
</dbReference>
<keyword evidence="1" id="KW-0812">Transmembrane</keyword>
<evidence type="ECO:0000313" key="3">
    <source>
        <dbReference type="Proteomes" id="UP000246078"/>
    </source>
</evidence>
<dbReference type="VEuPathDB" id="TriTrypDB:TcCL_Unassigned02055"/>
<dbReference type="VEuPathDB" id="TriTrypDB:TcCLB.504109.200"/>
<proteinExistence type="predicted"/>
<dbReference type="VEuPathDB" id="TriTrypDB:TCSYLVIO_004871"/>
<dbReference type="VEuPathDB" id="TriTrypDB:TcCLB.507841.14"/>
<feature type="transmembrane region" description="Helical" evidence="1">
    <location>
        <begin position="148"/>
        <end position="173"/>
    </location>
</feature>
<dbReference type="AlphaFoldDB" id="A0A2V2W7D5"/>
<dbReference type="VEuPathDB" id="TriTrypDB:C3747_173g109"/>
<dbReference type="VEuPathDB" id="TriTrypDB:ECC02_012120"/>
<dbReference type="VEuPathDB" id="TriTrypDB:BCY84_21374"/>